<name>A0A0F9HBK0_9ZZZZ</name>
<evidence type="ECO:0000313" key="1">
    <source>
        <dbReference type="EMBL" id="KKM00457.1"/>
    </source>
</evidence>
<feature type="non-terminal residue" evidence="1">
    <location>
        <position position="46"/>
    </location>
</feature>
<gene>
    <name evidence="1" type="ORF">LCGC14_1804160</name>
</gene>
<dbReference type="AlphaFoldDB" id="A0A0F9HBK0"/>
<sequence length="46" mass="5283">MAERKCVGCEDESESTHMFKVNIHAAELDKWVDEVYCCECIANIMT</sequence>
<organism evidence="1">
    <name type="scientific">marine sediment metagenome</name>
    <dbReference type="NCBI Taxonomy" id="412755"/>
    <lineage>
        <taxon>unclassified sequences</taxon>
        <taxon>metagenomes</taxon>
        <taxon>ecological metagenomes</taxon>
    </lineage>
</organism>
<proteinExistence type="predicted"/>
<dbReference type="EMBL" id="LAZR01017428">
    <property type="protein sequence ID" value="KKM00457.1"/>
    <property type="molecule type" value="Genomic_DNA"/>
</dbReference>
<comment type="caution">
    <text evidence="1">The sequence shown here is derived from an EMBL/GenBank/DDBJ whole genome shotgun (WGS) entry which is preliminary data.</text>
</comment>
<reference evidence="1" key="1">
    <citation type="journal article" date="2015" name="Nature">
        <title>Complex archaea that bridge the gap between prokaryotes and eukaryotes.</title>
        <authorList>
            <person name="Spang A."/>
            <person name="Saw J.H."/>
            <person name="Jorgensen S.L."/>
            <person name="Zaremba-Niedzwiedzka K."/>
            <person name="Martijn J."/>
            <person name="Lind A.E."/>
            <person name="van Eijk R."/>
            <person name="Schleper C."/>
            <person name="Guy L."/>
            <person name="Ettema T.J."/>
        </authorList>
    </citation>
    <scope>NUCLEOTIDE SEQUENCE</scope>
</reference>
<accession>A0A0F9HBK0</accession>
<protein>
    <submittedName>
        <fullName evidence="1">Uncharacterized protein</fullName>
    </submittedName>
</protein>